<feature type="domain" description="PKD" evidence="2">
    <location>
        <begin position="939"/>
        <end position="1005"/>
    </location>
</feature>
<dbReference type="InterPro" id="IPR000601">
    <property type="entry name" value="PKD_dom"/>
</dbReference>
<sequence>MKQIFTLVTMLLFTFTLSAQNGVGLQAKKSSTVGVKSIVISEKTYNNLTNPRLNKRKLSKIADKNAGKPKRVDDPIARVQYELNKLKNPTTGQIPLNIRALEKQYVLSSASGLQSRLKAGGLTFANSGPKNVGGRTRALAVDISDATGNTILAGGVTGGMWKSTNNGTSWTRTTTLDQHPSVTAIAQDPRSGQTNTWYYTTGEYSGSAGATGAFYAGNGVFKSTDNGDSWTPLSVTATDKFSTFDNLFDICWNVCVDPNNGDVYVATYGAIYISKDGGATWTNDLPSSSDKQYSAYTDVICTADGVKYAALSSSGDQNKGIWRKGSGATDTWIDITPSNFPTSYRRIVLANAPSSASAEIVYLLAQTSGSGTNGHSLWKLNYLTTASWTNLSQNIPAGGDGDRDVDGYDSQGSYDMVIKVAPDDENMVFIGGTNLFRSDDGFASTSKTFWIGGYATENNVSQYDNHHPDIHALAFKADNTSLLCGHDGGISLTINYKKTSDSTPGDDHNKPVDWKFLNNGYLTTQAYTVAIDNDITSSEFMLSGFQDNGTWLARSSSPNMNWDAFGSGDGSFCAIFDQGKHFLSSSQNGTVYVETDPDAENYNWTRVDPDGAVDQLFINPFIVDANNSEIMYYADGSYVWRNTDIFQIPRMSTSSATKNWEKLEISKASGTVSALESSVYPAHILYYGTSNGKVYKLENSHSPWAKQSDITGTNMPDGYVSSIDANPLNANEVLVSFSNYGVESIFYTKDGGANWTPVSGNLEDGSDTGNGPSVRTVSFMVSPTDTTYYAGTSTGLYSTTTLSGAATVWTQDAMDKIGTTVVDMIKSRRDGFIAAATHGNGIFTANDDFSASAPVALIGMTQDSVFFGESVDFMNRTIGDGTITYEWTFEGAETTSSTDEHPQDIVYKTPGTYMVSLTATNSIGSTTQTINSAIVVKSVQAKFAGSPTTVDVGKQVTFTDKSSGTPTSWNWSFPGGDPATSTEQNPVVTYNTVGTFDVSLKVGDASFTDTDLQSDYITVLDPDDFDDRWLYNILPEFEDQLSQFVFTGDNSGYVTGHNSFSIPQYAEKFTIPNPNLNAVKQVQIYPSVLVTKSTDPKINIKIWNGTTEPETEVYKKAVSFSDLTKGQFTTIDLDFPVAVNENFFVGYEVLYDTPVDSFAVAHLPLDTIANYDNTAYMQFDGSWTAYNQIFAGNPNTALAIKALVGFDAGATGIDDKLTDKKVEKLTIYPNPMVDNAHVVFPNQNNQKYRLVVVDATGRVVRIIDNITGNNVIINREQLKPGLHIINLSGEKIYRGKLLVK</sequence>
<dbReference type="SUPFAM" id="SSF49299">
    <property type="entry name" value="PKD domain"/>
    <property type="match status" value="2"/>
</dbReference>
<dbReference type="InterPro" id="IPR052025">
    <property type="entry name" value="Xyloglucanase_GH74"/>
</dbReference>
<dbReference type="InterPro" id="IPR015943">
    <property type="entry name" value="WD40/YVTN_repeat-like_dom_sf"/>
</dbReference>
<feature type="domain" description="PKD" evidence="2">
    <location>
        <begin position="854"/>
        <end position="941"/>
    </location>
</feature>
<dbReference type="Pfam" id="PF18962">
    <property type="entry name" value="Por_Secre_tail"/>
    <property type="match status" value="1"/>
</dbReference>
<feature type="chain" id="PRO_5019142409" evidence="1">
    <location>
        <begin position="22"/>
        <end position="1300"/>
    </location>
</feature>
<dbReference type="InterPro" id="IPR035986">
    <property type="entry name" value="PKD_dom_sf"/>
</dbReference>
<dbReference type="InterPro" id="IPR026444">
    <property type="entry name" value="Secre_tail"/>
</dbReference>
<evidence type="ECO:0000256" key="1">
    <source>
        <dbReference type="SAM" id="SignalP"/>
    </source>
</evidence>
<dbReference type="Gene3D" id="2.60.40.10">
    <property type="entry name" value="Immunoglobulins"/>
    <property type="match status" value="2"/>
</dbReference>
<reference evidence="3 4" key="1">
    <citation type="submission" date="2018-11" db="EMBL/GenBank/DDBJ databases">
        <title>Parancylomarina longa gen. nov., sp. nov., isolated from sediments of southern Okinawa.</title>
        <authorList>
            <person name="Fu T."/>
        </authorList>
    </citation>
    <scope>NUCLEOTIDE SEQUENCE [LARGE SCALE GENOMIC DNA]</scope>
    <source>
        <strain evidence="3 4">T3-2 S1-C</strain>
    </source>
</reference>
<dbReference type="PANTHER" id="PTHR43739:SF5">
    <property type="entry name" value="EXO-ALPHA-SIALIDASE"/>
    <property type="match status" value="1"/>
</dbReference>
<protein>
    <submittedName>
        <fullName evidence="3">PKD domain-containing protein</fullName>
    </submittedName>
</protein>
<accession>A0A434AU24</accession>
<dbReference type="OrthoDB" id="9757947at2"/>
<dbReference type="Pfam" id="PF18911">
    <property type="entry name" value="PKD_4"/>
    <property type="match status" value="1"/>
</dbReference>
<dbReference type="PROSITE" id="PS50093">
    <property type="entry name" value="PKD"/>
    <property type="match status" value="2"/>
</dbReference>
<dbReference type="RefSeq" id="WP_127344005.1">
    <property type="nucleotide sequence ID" value="NZ_RJJX01000014.1"/>
</dbReference>
<organism evidence="3 4">
    <name type="scientific">Ancylomarina longa</name>
    <dbReference type="NCBI Taxonomy" id="2487017"/>
    <lineage>
        <taxon>Bacteria</taxon>
        <taxon>Pseudomonadati</taxon>
        <taxon>Bacteroidota</taxon>
        <taxon>Bacteroidia</taxon>
        <taxon>Marinilabiliales</taxon>
        <taxon>Marinifilaceae</taxon>
        <taxon>Ancylomarina</taxon>
    </lineage>
</organism>
<evidence type="ECO:0000313" key="4">
    <source>
        <dbReference type="Proteomes" id="UP000282985"/>
    </source>
</evidence>
<dbReference type="Gene3D" id="2.130.10.10">
    <property type="entry name" value="YVTN repeat-like/Quinoprotein amine dehydrogenase"/>
    <property type="match status" value="2"/>
</dbReference>
<dbReference type="CDD" id="cd15482">
    <property type="entry name" value="Sialidase_non-viral"/>
    <property type="match status" value="1"/>
</dbReference>
<evidence type="ECO:0000313" key="3">
    <source>
        <dbReference type="EMBL" id="RUT77835.1"/>
    </source>
</evidence>
<proteinExistence type="predicted"/>
<comment type="caution">
    <text evidence="3">The sequence shown here is derived from an EMBL/GenBank/DDBJ whole genome shotgun (WGS) entry which is preliminary data.</text>
</comment>
<dbReference type="EMBL" id="RJJX01000014">
    <property type="protein sequence ID" value="RUT77835.1"/>
    <property type="molecule type" value="Genomic_DNA"/>
</dbReference>
<dbReference type="PANTHER" id="PTHR43739">
    <property type="entry name" value="XYLOGLUCANASE (EUROFUNG)"/>
    <property type="match status" value="1"/>
</dbReference>
<dbReference type="Proteomes" id="UP000282985">
    <property type="component" value="Unassembled WGS sequence"/>
</dbReference>
<dbReference type="CDD" id="cd00146">
    <property type="entry name" value="PKD"/>
    <property type="match status" value="2"/>
</dbReference>
<dbReference type="InterPro" id="IPR013783">
    <property type="entry name" value="Ig-like_fold"/>
</dbReference>
<gene>
    <name evidence="3" type="ORF">DLK05_10870</name>
</gene>
<dbReference type="NCBIfam" id="TIGR04183">
    <property type="entry name" value="Por_Secre_tail"/>
    <property type="match status" value="1"/>
</dbReference>
<dbReference type="SMART" id="SM00089">
    <property type="entry name" value="PKD"/>
    <property type="match status" value="2"/>
</dbReference>
<keyword evidence="1" id="KW-0732">Signal</keyword>
<dbReference type="GO" id="GO:0010411">
    <property type="term" value="P:xyloglucan metabolic process"/>
    <property type="evidence" value="ECO:0007669"/>
    <property type="project" value="TreeGrafter"/>
</dbReference>
<keyword evidence="4" id="KW-1185">Reference proteome</keyword>
<evidence type="ECO:0000259" key="2">
    <source>
        <dbReference type="PROSITE" id="PS50093"/>
    </source>
</evidence>
<feature type="signal peptide" evidence="1">
    <location>
        <begin position="1"/>
        <end position="21"/>
    </location>
</feature>
<dbReference type="InterPro" id="IPR022409">
    <property type="entry name" value="PKD/Chitinase_dom"/>
</dbReference>
<dbReference type="SUPFAM" id="SSF110296">
    <property type="entry name" value="Oligoxyloglucan reducing end-specific cellobiohydrolase"/>
    <property type="match status" value="2"/>
</dbReference>
<dbReference type="Pfam" id="PF00801">
    <property type="entry name" value="PKD"/>
    <property type="match status" value="1"/>
</dbReference>
<name>A0A434AU24_9BACT</name>